<keyword evidence="2" id="KW-0393">Immunoglobulin domain</keyword>
<evidence type="ECO:0000313" key="5">
    <source>
        <dbReference type="Proteomes" id="UP000007875"/>
    </source>
</evidence>
<dbReference type="PANTHER" id="PTHR47633:SF4">
    <property type="entry name" value="MYOPALLADIN ISOFORM X1"/>
    <property type="match status" value="1"/>
</dbReference>
<dbReference type="Gene3D" id="2.60.40.10">
    <property type="entry name" value="Immunoglobulins"/>
    <property type="match status" value="3"/>
</dbReference>
<reference evidence="4" key="3">
    <citation type="submission" date="2025-09" db="UniProtKB">
        <authorList>
            <consortium name="Ensembl"/>
        </authorList>
    </citation>
    <scope>IDENTIFICATION</scope>
</reference>
<keyword evidence="1" id="KW-1015">Disulfide bond</keyword>
<feature type="domain" description="Ig-like" evidence="3">
    <location>
        <begin position="46"/>
        <end position="136"/>
    </location>
</feature>
<dbReference type="FunFam" id="2.60.40.10:FF:000612">
    <property type="entry name" value="palladin isoform X1"/>
    <property type="match status" value="1"/>
</dbReference>
<accession>H2YI19</accession>
<evidence type="ECO:0000256" key="1">
    <source>
        <dbReference type="ARBA" id="ARBA00023157"/>
    </source>
</evidence>
<feature type="domain" description="Ig-like" evidence="3">
    <location>
        <begin position="181"/>
        <end position="273"/>
    </location>
</feature>
<dbReference type="Proteomes" id="UP000007875">
    <property type="component" value="Unassembled WGS sequence"/>
</dbReference>
<dbReference type="OMA" id="WRISVAN"/>
<dbReference type="AlphaFoldDB" id="H2YI19"/>
<reference evidence="5" key="1">
    <citation type="submission" date="2003-08" db="EMBL/GenBank/DDBJ databases">
        <authorList>
            <person name="Birren B."/>
            <person name="Nusbaum C."/>
            <person name="Abebe A."/>
            <person name="Abouelleil A."/>
            <person name="Adekoya E."/>
            <person name="Ait-zahra M."/>
            <person name="Allen N."/>
            <person name="Allen T."/>
            <person name="An P."/>
            <person name="Anderson M."/>
            <person name="Anderson S."/>
            <person name="Arachchi H."/>
            <person name="Armbruster J."/>
            <person name="Bachantsang P."/>
            <person name="Baldwin J."/>
            <person name="Barry A."/>
            <person name="Bayul T."/>
            <person name="Blitshsteyn B."/>
            <person name="Bloom T."/>
            <person name="Blye J."/>
            <person name="Boguslavskiy L."/>
            <person name="Borowsky M."/>
            <person name="Boukhgalter B."/>
            <person name="Brunache A."/>
            <person name="Butler J."/>
            <person name="Calixte N."/>
            <person name="Calvo S."/>
            <person name="Camarata J."/>
            <person name="Campo K."/>
            <person name="Chang J."/>
            <person name="Cheshatsang Y."/>
            <person name="Citroen M."/>
            <person name="Collymore A."/>
            <person name="Considine T."/>
            <person name="Cook A."/>
            <person name="Cooke P."/>
            <person name="Corum B."/>
            <person name="Cuomo C."/>
            <person name="David R."/>
            <person name="Dawoe T."/>
            <person name="Degray S."/>
            <person name="Dodge S."/>
            <person name="Dooley K."/>
            <person name="Dorje P."/>
            <person name="Dorjee K."/>
            <person name="Dorris L."/>
            <person name="Duffey N."/>
            <person name="Dupes A."/>
            <person name="Elkins T."/>
            <person name="Engels R."/>
            <person name="Erickson J."/>
            <person name="Farina A."/>
            <person name="Faro S."/>
            <person name="Ferreira P."/>
            <person name="Fischer H."/>
            <person name="Fitzgerald M."/>
            <person name="Foley K."/>
            <person name="Gage D."/>
            <person name="Galagan J."/>
            <person name="Gearin G."/>
            <person name="Gnerre S."/>
            <person name="Gnirke A."/>
            <person name="Goyette A."/>
            <person name="Graham J."/>
            <person name="Grandbois E."/>
            <person name="Gyaltsen K."/>
            <person name="Hafez N."/>
            <person name="Hagopian D."/>
            <person name="Hagos B."/>
            <person name="Hall J."/>
            <person name="Hatcher B."/>
            <person name="Heller A."/>
            <person name="Higgins H."/>
            <person name="Honan T."/>
            <person name="Horn A."/>
            <person name="Houde N."/>
            <person name="Hughes L."/>
            <person name="Hulme W."/>
            <person name="Husby E."/>
            <person name="Iliev I."/>
            <person name="Jaffe D."/>
            <person name="Jones C."/>
            <person name="Kamal M."/>
            <person name="Kamat A."/>
            <person name="Kamvysselis M."/>
            <person name="Karlsson E."/>
            <person name="Kells C."/>
            <person name="Kieu A."/>
            <person name="Kisner P."/>
            <person name="Kodira C."/>
            <person name="Kulbokas E."/>
            <person name="Labutti K."/>
            <person name="Lama D."/>
            <person name="Landers T."/>
            <person name="Leger J."/>
            <person name="Levine S."/>
            <person name="Lewis D."/>
            <person name="Lewis T."/>
            <person name="Lindblad-toh K."/>
            <person name="Liu X."/>
            <person name="Lokyitsang T."/>
            <person name="Lokyitsang Y."/>
            <person name="Lucien O."/>
            <person name="Lui A."/>
            <person name="Ma L.J."/>
            <person name="Mabbitt R."/>
            <person name="Macdonald J."/>
            <person name="Maclean C."/>
            <person name="Major J."/>
            <person name="Manning J."/>
            <person name="Marabella R."/>
            <person name="Maru K."/>
            <person name="Matthews C."/>
            <person name="Mauceli E."/>
            <person name="Mccarthy M."/>
            <person name="Mcdonough S."/>
            <person name="Mcghee T."/>
            <person name="Meldrim J."/>
            <person name="Meneus L."/>
            <person name="Mesirov J."/>
            <person name="Mihalev A."/>
            <person name="Mihova T."/>
            <person name="Mikkelsen T."/>
            <person name="Mlenga V."/>
            <person name="Moru K."/>
            <person name="Mozes J."/>
            <person name="Mulrain L."/>
            <person name="Munson G."/>
            <person name="Naylor J."/>
            <person name="Newes C."/>
            <person name="Nguyen C."/>
            <person name="Nguyen N."/>
            <person name="Nguyen T."/>
            <person name="Nicol R."/>
            <person name="Nielsen C."/>
            <person name="Nizzari M."/>
            <person name="Norbu C."/>
            <person name="Norbu N."/>
            <person name="O'donnell P."/>
            <person name="Okoawo O."/>
            <person name="O'leary S."/>
            <person name="Omotosho B."/>
            <person name="O'neill K."/>
            <person name="Osman S."/>
            <person name="Parker S."/>
            <person name="Perrin D."/>
            <person name="Phunkhang P."/>
            <person name="Piqani B."/>
            <person name="Purcell S."/>
            <person name="Rachupka T."/>
            <person name="Ramasamy U."/>
            <person name="Rameau R."/>
            <person name="Ray V."/>
            <person name="Raymond C."/>
            <person name="Retta R."/>
            <person name="Richardson S."/>
            <person name="Rise C."/>
            <person name="Rodriguez J."/>
            <person name="Rogers J."/>
            <person name="Rogov P."/>
            <person name="Rutman M."/>
            <person name="Schupbach R."/>
            <person name="Seaman C."/>
            <person name="Settipalli S."/>
            <person name="Sharpe T."/>
            <person name="Sheridan J."/>
            <person name="Sherpa N."/>
            <person name="Shi J."/>
            <person name="Smirnov S."/>
            <person name="Smith C."/>
            <person name="Sougnez C."/>
            <person name="Spencer B."/>
            <person name="Stalker J."/>
            <person name="Stange-thomann N."/>
            <person name="Stavropoulos S."/>
            <person name="Stetson K."/>
            <person name="Stone C."/>
            <person name="Stone S."/>
            <person name="Stubbs M."/>
            <person name="Talamas J."/>
            <person name="Tchuinga P."/>
            <person name="Tenzing P."/>
            <person name="Tesfaye S."/>
            <person name="Theodore J."/>
            <person name="Thoulutsang Y."/>
            <person name="Topham K."/>
            <person name="Towey S."/>
            <person name="Tsamla T."/>
            <person name="Tsomo N."/>
            <person name="Vallee D."/>
            <person name="Vassiliev H."/>
            <person name="Venkataraman V."/>
            <person name="Vinson J."/>
            <person name="Vo A."/>
            <person name="Wade C."/>
            <person name="Wang S."/>
            <person name="Wangchuk T."/>
            <person name="Wangdi T."/>
            <person name="Whittaker C."/>
            <person name="Wilkinson J."/>
            <person name="Wu Y."/>
            <person name="Wyman D."/>
            <person name="Yadav S."/>
            <person name="Yang S."/>
            <person name="Yang X."/>
            <person name="Yeager S."/>
            <person name="Yee E."/>
            <person name="Young G."/>
            <person name="Zainoun J."/>
            <person name="Zembeck L."/>
            <person name="Zimmer A."/>
            <person name="Zody M."/>
            <person name="Lander E."/>
        </authorList>
    </citation>
    <scope>NUCLEOTIDE SEQUENCE [LARGE SCALE GENOMIC DNA]</scope>
</reference>
<dbReference type="STRING" id="51511.ENSCSAVP00000004968"/>
<dbReference type="FunFam" id="2.60.40.10:FF:000032">
    <property type="entry name" value="palladin isoform X1"/>
    <property type="match status" value="2"/>
</dbReference>
<dbReference type="InterPro" id="IPR007110">
    <property type="entry name" value="Ig-like_dom"/>
</dbReference>
<feature type="domain" description="Ig-like" evidence="3">
    <location>
        <begin position="281"/>
        <end position="370"/>
    </location>
</feature>
<name>H2YI19_CIOSA</name>
<protein>
    <recommendedName>
        <fullName evidence="3">Ig-like domain-containing protein</fullName>
    </recommendedName>
</protein>
<dbReference type="InterPro" id="IPR003598">
    <property type="entry name" value="Ig_sub2"/>
</dbReference>
<keyword evidence="5" id="KW-1185">Reference proteome</keyword>
<dbReference type="InParanoid" id="H2YI19"/>
<dbReference type="SUPFAM" id="SSF48726">
    <property type="entry name" value="Immunoglobulin"/>
    <property type="match status" value="3"/>
</dbReference>
<organism evidence="4 5">
    <name type="scientific">Ciona savignyi</name>
    <name type="common">Pacific transparent sea squirt</name>
    <dbReference type="NCBI Taxonomy" id="51511"/>
    <lineage>
        <taxon>Eukaryota</taxon>
        <taxon>Metazoa</taxon>
        <taxon>Chordata</taxon>
        <taxon>Tunicata</taxon>
        <taxon>Ascidiacea</taxon>
        <taxon>Phlebobranchia</taxon>
        <taxon>Cionidae</taxon>
        <taxon>Ciona</taxon>
    </lineage>
</organism>
<dbReference type="HOGENOM" id="CLU_049695_0_0_1"/>
<dbReference type="PROSITE" id="PS50835">
    <property type="entry name" value="IG_LIKE"/>
    <property type="match status" value="3"/>
</dbReference>
<evidence type="ECO:0000256" key="2">
    <source>
        <dbReference type="ARBA" id="ARBA00023319"/>
    </source>
</evidence>
<dbReference type="GeneTree" id="ENSGT00940000153441"/>
<dbReference type="eggNOG" id="ENOG502QSRV">
    <property type="taxonomic scope" value="Eukaryota"/>
</dbReference>
<dbReference type="Pfam" id="PF07679">
    <property type="entry name" value="I-set"/>
    <property type="match status" value="3"/>
</dbReference>
<sequence>QEYKVSNFEQRLMNEIEYRLERSPPVVEDPADGVYEDVPVEQQKAPVFTTVLKNFKAMDGTSTKFVCRVTAKPPAKIFWFKDGKQISKRSQHYIHHSHNDGSHELSIPHLCMEDDGNYTALATNPQGRVSSSGRLAMVSEKNMSVANDVGNPDRAIVRQRYDITYDTTADEESPIEKYYRPNFIQKPPAEINADEGKLVRFDVKVTGLPLPGIEWFINGRPVRQDSLHKILVRENNVHSLLLERASPMDEGQYTIVATNKAGSSTVNIQLHVAAREFTTPPAFVQRLSAQCVAEGDPVRLEARVVATPRPIITWKKGSDQILHDHRTQLYQDDSGYVCLQISNASLQDAAWYSCSATNKAGISSCNCKLDVYSQLSNAPTTKRRIRTPHRYANLAKVAGVDMREALTPDAQLHHHILPESEEL</sequence>
<dbReference type="Ensembl" id="ENSCSAVT00000005038.1">
    <property type="protein sequence ID" value="ENSCSAVP00000004968.1"/>
    <property type="gene ID" value="ENSCSAVG00000002960.1"/>
</dbReference>
<dbReference type="InterPro" id="IPR013783">
    <property type="entry name" value="Ig-like_fold"/>
</dbReference>
<dbReference type="InterPro" id="IPR013098">
    <property type="entry name" value="Ig_I-set"/>
</dbReference>
<dbReference type="SMART" id="SM00408">
    <property type="entry name" value="IGc2"/>
    <property type="match status" value="3"/>
</dbReference>
<dbReference type="InterPro" id="IPR036179">
    <property type="entry name" value="Ig-like_dom_sf"/>
</dbReference>
<dbReference type="InterPro" id="IPR003599">
    <property type="entry name" value="Ig_sub"/>
</dbReference>
<evidence type="ECO:0000259" key="3">
    <source>
        <dbReference type="PROSITE" id="PS50835"/>
    </source>
</evidence>
<evidence type="ECO:0000313" key="4">
    <source>
        <dbReference type="Ensembl" id="ENSCSAVP00000004968.1"/>
    </source>
</evidence>
<dbReference type="SMART" id="SM00409">
    <property type="entry name" value="IG"/>
    <property type="match status" value="3"/>
</dbReference>
<reference evidence="4" key="2">
    <citation type="submission" date="2025-08" db="UniProtKB">
        <authorList>
            <consortium name="Ensembl"/>
        </authorList>
    </citation>
    <scope>IDENTIFICATION</scope>
</reference>
<dbReference type="PANTHER" id="PTHR47633">
    <property type="entry name" value="IMMUNOGLOBULIN"/>
    <property type="match status" value="1"/>
</dbReference>
<proteinExistence type="predicted"/>